<dbReference type="PANTHER" id="PTHR33204:SF37">
    <property type="entry name" value="HTH-TYPE TRANSCRIPTIONAL REGULATOR YODB"/>
    <property type="match status" value="1"/>
</dbReference>
<dbReference type="PROSITE" id="PS51118">
    <property type="entry name" value="HTH_HXLR"/>
    <property type="match status" value="1"/>
</dbReference>
<gene>
    <name evidence="5" type="ORF">HGA07_22415</name>
</gene>
<dbReference type="Proteomes" id="UP000523447">
    <property type="component" value="Unassembled WGS sequence"/>
</dbReference>
<dbReference type="SUPFAM" id="SSF46785">
    <property type="entry name" value="Winged helix' DNA-binding domain"/>
    <property type="match status" value="1"/>
</dbReference>
<evidence type="ECO:0000313" key="6">
    <source>
        <dbReference type="Proteomes" id="UP000523447"/>
    </source>
</evidence>
<dbReference type="Gene3D" id="1.10.10.10">
    <property type="entry name" value="Winged helix-like DNA-binding domain superfamily/Winged helix DNA-binding domain"/>
    <property type="match status" value="1"/>
</dbReference>
<dbReference type="InterPro" id="IPR036388">
    <property type="entry name" value="WH-like_DNA-bd_sf"/>
</dbReference>
<evidence type="ECO:0000259" key="4">
    <source>
        <dbReference type="PROSITE" id="PS51118"/>
    </source>
</evidence>
<evidence type="ECO:0000256" key="1">
    <source>
        <dbReference type="ARBA" id="ARBA00023015"/>
    </source>
</evidence>
<proteinExistence type="predicted"/>
<accession>A0A7X6M352</accession>
<dbReference type="GO" id="GO:0003677">
    <property type="term" value="F:DNA binding"/>
    <property type="evidence" value="ECO:0007669"/>
    <property type="project" value="UniProtKB-KW"/>
</dbReference>
<organism evidence="5 6">
    <name type="scientific">Nocardia veterana</name>
    <dbReference type="NCBI Taxonomy" id="132249"/>
    <lineage>
        <taxon>Bacteria</taxon>
        <taxon>Bacillati</taxon>
        <taxon>Actinomycetota</taxon>
        <taxon>Actinomycetes</taxon>
        <taxon>Mycobacteriales</taxon>
        <taxon>Nocardiaceae</taxon>
        <taxon>Nocardia</taxon>
    </lineage>
</organism>
<keyword evidence="2" id="KW-0238">DNA-binding</keyword>
<dbReference type="AlphaFoldDB" id="A0A7X6M352"/>
<dbReference type="InterPro" id="IPR002577">
    <property type="entry name" value="HTH_HxlR"/>
</dbReference>
<dbReference type="EMBL" id="JAAXPE010000028">
    <property type="protein sequence ID" value="NKY88362.1"/>
    <property type="molecule type" value="Genomic_DNA"/>
</dbReference>
<feature type="domain" description="HTH hxlR-type" evidence="4">
    <location>
        <begin position="19"/>
        <end position="111"/>
    </location>
</feature>
<dbReference type="PANTHER" id="PTHR33204">
    <property type="entry name" value="TRANSCRIPTIONAL REGULATOR, MARR FAMILY"/>
    <property type="match status" value="1"/>
</dbReference>
<keyword evidence="1" id="KW-0805">Transcription regulation</keyword>
<dbReference type="Pfam" id="PF01638">
    <property type="entry name" value="HxlR"/>
    <property type="match status" value="1"/>
</dbReference>
<evidence type="ECO:0000256" key="2">
    <source>
        <dbReference type="ARBA" id="ARBA00023125"/>
    </source>
</evidence>
<keyword evidence="6" id="KW-1185">Reference proteome</keyword>
<dbReference type="InterPro" id="IPR036390">
    <property type="entry name" value="WH_DNA-bd_sf"/>
</dbReference>
<name>A0A7X6M352_9NOCA</name>
<sequence>MTAEPPRPGRRVRGSTSGRPVMALFDLAGRRWSLRVIWELDRSERPLTFRELRTACGDISSSVLTRRLHELGEAGLVEHTGGYVLTPIGQRLVAALEPVTAWAEDWDRATRR</sequence>
<keyword evidence="3" id="KW-0804">Transcription</keyword>
<evidence type="ECO:0000256" key="3">
    <source>
        <dbReference type="ARBA" id="ARBA00023163"/>
    </source>
</evidence>
<reference evidence="5 6" key="1">
    <citation type="submission" date="2020-04" db="EMBL/GenBank/DDBJ databases">
        <title>MicrobeNet Type strains.</title>
        <authorList>
            <person name="Nicholson A.C."/>
        </authorList>
    </citation>
    <scope>NUCLEOTIDE SEQUENCE [LARGE SCALE GENOMIC DNA]</scope>
    <source>
        <strain evidence="5 6">DSM 44445</strain>
    </source>
</reference>
<comment type="caution">
    <text evidence="5">The sequence shown here is derived from an EMBL/GenBank/DDBJ whole genome shotgun (WGS) entry which is preliminary data.</text>
</comment>
<protein>
    <submittedName>
        <fullName evidence="5">Helix-turn-helix transcriptional regulator</fullName>
    </submittedName>
</protein>
<evidence type="ECO:0000313" key="5">
    <source>
        <dbReference type="EMBL" id="NKY88362.1"/>
    </source>
</evidence>